<proteinExistence type="predicted"/>
<evidence type="ECO:0008006" key="3">
    <source>
        <dbReference type="Google" id="ProtNLM"/>
    </source>
</evidence>
<evidence type="ECO:0000313" key="1">
    <source>
        <dbReference type="EMBL" id="MDQ0936030.1"/>
    </source>
</evidence>
<dbReference type="RefSeq" id="WP_307629457.1">
    <property type="nucleotide sequence ID" value="NZ_JAUSZS010000007.1"/>
</dbReference>
<reference evidence="1 2" key="1">
    <citation type="submission" date="2023-07" db="EMBL/GenBank/DDBJ databases">
        <title>Comparative genomics of wheat-associated soil bacteria to identify genetic determinants of phenazine resistance.</title>
        <authorList>
            <person name="Mouncey N."/>
        </authorList>
    </citation>
    <scope>NUCLEOTIDE SEQUENCE [LARGE SCALE GENOMIC DNA]</scope>
    <source>
        <strain evidence="1 2">W2I16</strain>
    </source>
</reference>
<name>A0ABU0RYR1_9ACTN</name>
<dbReference type="EMBL" id="JAUSZS010000007">
    <property type="protein sequence ID" value="MDQ0936030.1"/>
    <property type="molecule type" value="Genomic_DNA"/>
</dbReference>
<sequence>MSGLRRPRRANFALPLAEVEQAGEDISPLAFRIPFPGRPSTLVDLTDAKCPVLARELAATIRSMAQVGRRIASRGSVQSYTQVARKMDMFFALRAGGGAAAWTAGRITPQDVDDFETWLYDTAPTDRTAYSLLTIALTVLREIRDARPETLSPALHDRLMFVGRRPRPSFDKRVDAYSPQVAYALREACRRHIREAVRRLTVEADALVAAGEDPLVNGWGRRANVLWYLDRHGPLTVRQLMAFRTRRAGMGPEPWEGRQRELHHAVFPTAEDSAALYLLLVLSTGLEPECALELSVDCLKNPTRGYVEIEYIKRRRHGSELNRMRVRDGGLSTPGGLIRLVLRLTRQARVHAWDDSKSALWIYWQDRTGRISGGQRHFRPRHAAGLFCEHYDLRDEHGERLAVQLKRLRKTYKAEYYRATKGQLPLLARGHSAEVAATHYADIPALRPLHEAAVADGLTQALEEAVQLRVIPPQREAELQQDAAAAAKQLDVGQEEAKRLLGGEMDLWLSSCRDFFNSPFGSAGQACPVPFWSCLNCSNAVITSRKLPAVLAYLDHLEDQRQGMPAEAFELVHGRTRQRILTQVLPAFPDAVLTEARAIAEATRPLEHLPPLLGGIGSRQ</sequence>
<dbReference type="Proteomes" id="UP001223072">
    <property type="component" value="Unassembled WGS sequence"/>
</dbReference>
<gene>
    <name evidence="1" type="ORF">QFZ49_006002</name>
</gene>
<accession>A0ABU0RYR1</accession>
<protein>
    <recommendedName>
        <fullName evidence="3">Integrase</fullName>
    </recommendedName>
</protein>
<keyword evidence="2" id="KW-1185">Reference proteome</keyword>
<comment type="caution">
    <text evidence="1">The sequence shown here is derived from an EMBL/GenBank/DDBJ whole genome shotgun (WGS) entry which is preliminary data.</text>
</comment>
<evidence type="ECO:0000313" key="2">
    <source>
        <dbReference type="Proteomes" id="UP001223072"/>
    </source>
</evidence>
<organism evidence="1 2">
    <name type="scientific">Streptomyces turgidiscabies</name>
    <dbReference type="NCBI Taxonomy" id="85558"/>
    <lineage>
        <taxon>Bacteria</taxon>
        <taxon>Bacillati</taxon>
        <taxon>Actinomycetota</taxon>
        <taxon>Actinomycetes</taxon>
        <taxon>Kitasatosporales</taxon>
        <taxon>Streptomycetaceae</taxon>
        <taxon>Streptomyces</taxon>
    </lineage>
</organism>